<dbReference type="PANTHER" id="PTHR47027">
    <property type="entry name" value="REVERSE TRANSCRIPTASE DOMAIN-CONTAINING PROTEIN"/>
    <property type="match status" value="1"/>
</dbReference>
<protein>
    <recommendedName>
        <fullName evidence="3">Reverse transcriptase domain-containing protein</fullName>
    </recommendedName>
</protein>
<gene>
    <name evidence="1" type="ORF">Pmani_001038</name>
</gene>
<dbReference type="PANTHER" id="PTHR47027:SF25">
    <property type="entry name" value="REVERSE TRANSCRIPTASE DOMAIN-CONTAINING PROTEIN"/>
    <property type="match status" value="1"/>
</dbReference>
<dbReference type="Proteomes" id="UP001292094">
    <property type="component" value="Unassembled WGS sequence"/>
</dbReference>
<comment type="caution">
    <text evidence="1">The sequence shown here is derived from an EMBL/GenBank/DDBJ whole genome shotgun (WGS) entry which is preliminary data.</text>
</comment>
<evidence type="ECO:0000313" key="2">
    <source>
        <dbReference type="Proteomes" id="UP001292094"/>
    </source>
</evidence>
<reference evidence="1" key="1">
    <citation type="submission" date="2023-11" db="EMBL/GenBank/DDBJ databases">
        <title>Genome assemblies of two species of porcelain crab, Petrolisthes cinctipes and Petrolisthes manimaculis (Anomura: Porcellanidae).</title>
        <authorList>
            <person name="Angst P."/>
        </authorList>
    </citation>
    <scope>NUCLEOTIDE SEQUENCE</scope>
    <source>
        <strain evidence="1">PB745_02</strain>
        <tissue evidence="1">Gill</tissue>
    </source>
</reference>
<sequence length="120" mass="14072">MIFADDIILIAKSPEEMEAMLTDIHRTSGSVGLSMHLGKTKVMLNDHATRSIISVDGKNIEEVDSYIYLEWTPREWTRRRGPPKTRWRDDLTRHFGSNWSKTAKDRMMWRQSGEGFLFRE</sequence>
<accession>A0AAE1ULR5</accession>
<evidence type="ECO:0008006" key="3">
    <source>
        <dbReference type="Google" id="ProtNLM"/>
    </source>
</evidence>
<dbReference type="EMBL" id="JAWZYT010000072">
    <property type="protein sequence ID" value="KAK4328562.1"/>
    <property type="molecule type" value="Genomic_DNA"/>
</dbReference>
<organism evidence="1 2">
    <name type="scientific">Petrolisthes manimaculis</name>
    <dbReference type="NCBI Taxonomy" id="1843537"/>
    <lineage>
        <taxon>Eukaryota</taxon>
        <taxon>Metazoa</taxon>
        <taxon>Ecdysozoa</taxon>
        <taxon>Arthropoda</taxon>
        <taxon>Crustacea</taxon>
        <taxon>Multicrustacea</taxon>
        <taxon>Malacostraca</taxon>
        <taxon>Eumalacostraca</taxon>
        <taxon>Eucarida</taxon>
        <taxon>Decapoda</taxon>
        <taxon>Pleocyemata</taxon>
        <taxon>Anomura</taxon>
        <taxon>Galatheoidea</taxon>
        <taxon>Porcellanidae</taxon>
        <taxon>Petrolisthes</taxon>
    </lineage>
</organism>
<evidence type="ECO:0000313" key="1">
    <source>
        <dbReference type="EMBL" id="KAK4328562.1"/>
    </source>
</evidence>
<proteinExistence type="predicted"/>
<keyword evidence="2" id="KW-1185">Reference proteome</keyword>
<name>A0AAE1ULR5_9EUCA</name>
<dbReference type="AlphaFoldDB" id="A0AAE1ULR5"/>